<evidence type="ECO:0000313" key="1">
    <source>
        <dbReference type="EMBL" id="KAF4665638.1"/>
    </source>
</evidence>
<reference evidence="1 2" key="1">
    <citation type="submission" date="2020-04" db="EMBL/GenBank/DDBJ databases">
        <title>Perkinsus chesapeaki whole genome sequence.</title>
        <authorList>
            <person name="Bogema D.R."/>
        </authorList>
    </citation>
    <scope>NUCLEOTIDE SEQUENCE [LARGE SCALE GENOMIC DNA]</scope>
    <source>
        <strain evidence="1">ATCC PRA-425</strain>
    </source>
</reference>
<accession>A0A7J6M244</accession>
<dbReference type="Proteomes" id="UP000591131">
    <property type="component" value="Unassembled WGS sequence"/>
</dbReference>
<comment type="caution">
    <text evidence="1">The sequence shown here is derived from an EMBL/GenBank/DDBJ whole genome shotgun (WGS) entry which is preliminary data.</text>
</comment>
<proteinExistence type="predicted"/>
<dbReference type="OrthoDB" id="10338684at2759"/>
<sequence>MCFDVAKECPPLNYTWDEYFSNLTHLGSANFVLGGYRIINSKIMTRFQDDKPWDKKAFKKLRVMASAKKGSILVDLGVYFEYSAPFDETLFLPSLAEFLSNYSVDGFVISLSPYRDQFSTNLGKALHAISTKSVAALRFQPYNWKEVKEAGLTKYTKINFVPLWPNDDPAVKTFNTEDFADKVVQNASSAGIHMEMVLWWWMPRKVGITISYLKSKQLNEPN</sequence>
<organism evidence="1 2">
    <name type="scientific">Perkinsus chesapeaki</name>
    <name type="common">Clam parasite</name>
    <name type="synonym">Perkinsus andrewsi</name>
    <dbReference type="NCBI Taxonomy" id="330153"/>
    <lineage>
        <taxon>Eukaryota</taxon>
        <taxon>Sar</taxon>
        <taxon>Alveolata</taxon>
        <taxon>Perkinsozoa</taxon>
        <taxon>Perkinsea</taxon>
        <taxon>Perkinsida</taxon>
        <taxon>Perkinsidae</taxon>
        <taxon>Perkinsus</taxon>
    </lineage>
</organism>
<protein>
    <submittedName>
        <fullName evidence="1">Uncharacterized protein</fullName>
    </submittedName>
</protein>
<dbReference type="EMBL" id="JAAPAO010000255">
    <property type="protein sequence ID" value="KAF4665638.1"/>
    <property type="molecule type" value="Genomic_DNA"/>
</dbReference>
<dbReference type="AlphaFoldDB" id="A0A7J6M244"/>
<gene>
    <name evidence="1" type="ORF">FOL47_004492</name>
</gene>
<keyword evidence="2" id="KW-1185">Reference proteome</keyword>
<evidence type="ECO:0000313" key="2">
    <source>
        <dbReference type="Proteomes" id="UP000591131"/>
    </source>
</evidence>
<name>A0A7J6M244_PERCH</name>